<dbReference type="AlphaFoldDB" id="A0A5N0YIV8"/>
<organism evidence="1 2">
    <name type="scientific">Enterococcus durans</name>
    <dbReference type="NCBI Taxonomy" id="53345"/>
    <lineage>
        <taxon>Bacteria</taxon>
        <taxon>Bacillati</taxon>
        <taxon>Bacillota</taxon>
        <taxon>Bacilli</taxon>
        <taxon>Lactobacillales</taxon>
        <taxon>Enterococcaceae</taxon>
        <taxon>Enterococcus</taxon>
    </lineage>
</organism>
<accession>A0A5N0YIV8</accession>
<proteinExistence type="predicted"/>
<reference evidence="1 2" key="1">
    <citation type="submission" date="2019-09" db="EMBL/GenBank/DDBJ databases">
        <title>Vancomyinc resistant enterococci isolated from farm animals in Switzerland.</title>
        <authorList>
            <person name="Stevens M.J.A."/>
            <person name="Stephan R."/>
            <person name="Morach M."/>
            <person name="Nuesch-Inderbinen M."/>
        </authorList>
    </citation>
    <scope>NUCLEOTIDE SEQUENCE [LARGE SCALE GENOMIC DNA]</scope>
    <source>
        <strain evidence="1 2">GH27</strain>
    </source>
</reference>
<gene>
    <name evidence="1" type="ORF">F6X95_14245</name>
</gene>
<comment type="caution">
    <text evidence="1">The sequence shown here is derived from an EMBL/GenBank/DDBJ whole genome shotgun (WGS) entry which is preliminary data.</text>
</comment>
<dbReference type="EMBL" id="VYUT01000039">
    <property type="protein sequence ID" value="KAA9202877.1"/>
    <property type="molecule type" value="Genomic_DNA"/>
</dbReference>
<dbReference type="RefSeq" id="WP_104660677.1">
    <property type="nucleotide sequence ID" value="NZ_PTWL01000038.1"/>
</dbReference>
<name>A0A5N0YIV8_9ENTE</name>
<evidence type="ECO:0000313" key="2">
    <source>
        <dbReference type="Proteomes" id="UP000326078"/>
    </source>
</evidence>
<sequence>MSKLYLNKEQKKSARNRLLYLLNKYPFPLWENTPDVKAEIIQLRILLGLSTMDKSKPLKKNSLVNLDFDTYQILLEQGYSKTHIQQATSLTKTEFTKWVNFHKKKK</sequence>
<dbReference type="Proteomes" id="UP000326078">
    <property type="component" value="Unassembled WGS sequence"/>
</dbReference>
<protein>
    <submittedName>
        <fullName evidence="1">Uncharacterized protein</fullName>
    </submittedName>
</protein>
<evidence type="ECO:0000313" key="1">
    <source>
        <dbReference type="EMBL" id="KAA9202877.1"/>
    </source>
</evidence>